<feature type="non-terminal residue" evidence="1">
    <location>
        <position position="48"/>
    </location>
</feature>
<sequence length="48" mass="5703">MFAIATYTNKIYRNTTATNQMISKCAGLHEDTVKKCLRELEYYHFINR</sequence>
<comment type="caution">
    <text evidence="1">The sequence shown here is derived from an EMBL/GenBank/DDBJ whole genome shotgun (WGS) entry which is preliminary data.</text>
</comment>
<evidence type="ECO:0000313" key="1">
    <source>
        <dbReference type="EMBL" id="GAI81728.1"/>
    </source>
</evidence>
<dbReference type="AlphaFoldDB" id="X1RM58"/>
<accession>X1RM58</accession>
<protein>
    <submittedName>
        <fullName evidence="1">Uncharacterized protein</fullName>
    </submittedName>
</protein>
<dbReference type="EMBL" id="BARW01008206">
    <property type="protein sequence ID" value="GAI81728.1"/>
    <property type="molecule type" value="Genomic_DNA"/>
</dbReference>
<reference evidence="1" key="1">
    <citation type="journal article" date="2014" name="Front. Microbiol.">
        <title>High frequency of phylogenetically diverse reductive dehalogenase-homologous genes in deep subseafloor sedimentary metagenomes.</title>
        <authorList>
            <person name="Kawai M."/>
            <person name="Futagami T."/>
            <person name="Toyoda A."/>
            <person name="Takaki Y."/>
            <person name="Nishi S."/>
            <person name="Hori S."/>
            <person name="Arai W."/>
            <person name="Tsubouchi T."/>
            <person name="Morono Y."/>
            <person name="Uchiyama I."/>
            <person name="Ito T."/>
            <person name="Fujiyama A."/>
            <person name="Inagaki F."/>
            <person name="Takami H."/>
        </authorList>
    </citation>
    <scope>NUCLEOTIDE SEQUENCE</scope>
    <source>
        <strain evidence="1">Expedition CK06-06</strain>
    </source>
</reference>
<organism evidence="1">
    <name type="scientific">marine sediment metagenome</name>
    <dbReference type="NCBI Taxonomy" id="412755"/>
    <lineage>
        <taxon>unclassified sequences</taxon>
        <taxon>metagenomes</taxon>
        <taxon>ecological metagenomes</taxon>
    </lineage>
</organism>
<proteinExistence type="predicted"/>
<name>X1RM58_9ZZZZ</name>
<gene>
    <name evidence="1" type="ORF">S12H4_16896</name>
</gene>